<comment type="caution">
    <text evidence="1">The sequence shown here is derived from an EMBL/GenBank/DDBJ whole genome shotgun (WGS) entry which is preliminary data.</text>
</comment>
<accession>A0A836FYM2</accession>
<reference evidence="1 2" key="1">
    <citation type="submission" date="2021-03" db="EMBL/GenBank/DDBJ databases">
        <title>Leishmania (Mundinia) martiniquensis Genome sequencing and assembly.</title>
        <authorList>
            <person name="Almutairi H."/>
            <person name="Gatherer D."/>
        </authorList>
    </citation>
    <scope>NUCLEOTIDE SEQUENCE [LARGE SCALE GENOMIC DNA]</scope>
    <source>
        <strain evidence="1">LSCM1</strain>
    </source>
</reference>
<sequence>MECADTLRLIASYLTKKELITLSEVSRLCWKIVTEVFLSYEEKQYLVGPCLKEDYVELAPPSQIVALGLLEKEQRLLVLVRSGTDTFNSEEVECYLYTQLAESDGSLAEHHKELPACFAFPSSLVHFGGNRYLLCETREGDLHVFDCLIEAMIELPVGTDGFYASPGGDHFLLDYDRHAFFCTASVHIACWWEVNRVDFKRHADAYSTASELSLPVLMAARLRAQVALLPDPFMNCSGQTSSSAAARVDATHPAPPSHFYLGTSSAAWRTFWMGNRSALCANEDGVSLLKSGPSREMVAERLTSLSSSGFDFVHRSCGDVYATPLEDYDEYAVMSCREVRLHTVSYWPKRRQTAEVHAIDLDAIVPSSASITSVRVVVSQATYLIYMQLKGLDRMLLLSSDLTLTRWISIGRPSCYVLCRQQVSLVMANLSEGGGGGGGGDSFHPLVEAVEGGLGCVYTFGMRPPEVSATSTTDPFVMTVKATAAVADDVAPSAAGRFSMLPQSFTCVEALSWAALGIVSASLMWTVSALCYNVWWLYLQLILHEKVA</sequence>
<dbReference type="KEGG" id="lmat:92510550"/>
<dbReference type="AlphaFoldDB" id="A0A836FYM2"/>
<name>A0A836FYM2_9TRYP</name>
<organism evidence="1 2">
    <name type="scientific">Leishmania martiniquensis</name>
    <dbReference type="NCBI Taxonomy" id="1580590"/>
    <lineage>
        <taxon>Eukaryota</taxon>
        <taxon>Discoba</taxon>
        <taxon>Euglenozoa</taxon>
        <taxon>Kinetoplastea</taxon>
        <taxon>Metakinetoplastina</taxon>
        <taxon>Trypanosomatida</taxon>
        <taxon>Trypanosomatidae</taxon>
        <taxon>Leishmaniinae</taxon>
        <taxon>Leishmania</taxon>
    </lineage>
</organism>
<dbReference type="RefSeq" id="XP_067174143.1">
    <property type="nucleotide sequence ID" value="XM_067318038.1"/>
</dbReference>
<dbReference type="OrthoDB" id="270326at2759"/>
<dbReference type="GeneID" id="92510550"/>
<dbReference type="Proteomes" id="UP000673552">
    <property type="component" value="Chromosome 36"/>
</dbReference>
<evidence type="ECO:0000313" key="2">
    <source>
        <dbReference type="Proteomes" id="UP000673552"/>
    </source>
</evidence>
<gene>
    <name evidence="1" type="ORF">LSCM1_00386</name>
</gene>
<proteinExistence type="predicted"/>
<dbReference type="EMBL" id="JAFEUZ010000036">
    <property type="protein sequence ID" value="KAG5464206.1"/>
    <property type="molecule type" value="Genomic_DNA"/>
</dbReference>
<protein>
    <submittedName>
        <fullName evidence="1">Uncharacterized protein</fullName>
    </submittedName>
</protein>
<keyword evidence="2" id="KW-1185">Reference proteome</keyword>
<evidence type="ECO:0000313" key="1">
    <source>
        <dbReference type="EMBL" id="KAG5464206.1"/>
    </source>
</evidence>